<reference evidence="1" key="2">
    <citation type="submission" date="2022-10" db="EMBL/GenBank/DDBJ databases">
        <authorList>
            <consortium name="ENA_rothamsted_submissions"/>
            <consortium name="culmorum"/>
            <person name="King R."/>
        </authorList>
    </citation>
    <scope>NUCLEOTIDE SEQUENCE</scope>
</reference>
<sequence>MRRIFNEDICRYTFKPEEINASELYRWDKHDIANIIKKIGVDVGHLKTEQFDEIFIAYFSCKLHKKSKYMLITPEYEVYYARNLKEISFTISMKKNGVKCQCLKPDVWEEGIKKILACFMQTSDDEDSEDVELNDQIEEPKNDQVEDREELETEHFIEIPNIDGLKELEVLFSSKRLERNRTYDAVKIKDIEDEIQKLAVQIINF</sequence>
<accession>A0A9N9S4D9</accession>
<dbReference type="AlphaFoldDB" id="A0A9N9S4D9"/>
<dbReference type="Proteomes" id="UP001153620">
    <property type="component" value="Chromosome 3"/>
</dbReference>
<evidence type="ECO:0000313" key="2">
    <source>
        <dbReference type="Proteomes" id="UP001153620"/>
    </source>
</evidence>
<keyword evidence="2" id="KW-1185">Reference proteome</keyword>
<gene>
    <name evidence="1" type="ORF">CHIRRI_LOCUS11869</name>
</gene>
<proteinExistence type="predicted"/>
<name>A0A9N9S4D9_9DIPT</name>
<organism evidence="1 2">
    <name type="scientific">Chironomus riparius</name>
    <dbReference type="NCBI Taxonomy" id="315576"/>
    <lineage>
        <taxon>Eukaryota</taxon>
        <taxon>Metazoa</taxon>
        <taxon>Ecdysozoa</taxon>
        <taxon>Arthropoda</taxon>
        <taxon>Hexapoda</taxon>
        <taxon>Insecta</taxon>
        <taxon>Pterygota</taxon>
        <taxon>Neoptera</taxon>
        <taxon>Endopterygota</taxon>
        <taxon>Diptera</taxon>
        <taxon>Nematocera</taxon>
        <taxon>Chironomoidea</taxon>
        <taxon>Chironomidae</taxon>
        <taxon>Chironominae</taxon>
        <taxon>Chironomus</taxon>
    </lineage>
</organism>
<protein>
    <submittedName>
        <fullName evidence="1">Uncharacterized protein</fullName>
    </submittedName>
</protein>
<dbReference type="EMBL" id="OU895879">
    <property type="protein sequence ID" value="CAG9809037.1"/>
    <property type="molecule type" value="Genomic_DNA"/>
</dbReference>
<evidence type="ECO:0000313" key="1">
    <source>
        <dbReference type="EMBL" id="CAG9809037.1"/>
    </source>
</evidence>
<reference evidence="1" key="1">
    <citation type="submission" date="2022-01" db="EMBL/GenBank/DDBJ databases">
        <authorList>
            <person name="King R."/>
        </authorList>
    </citation>
    <scope>NUCLEOTIDE SEQUENCE</scope>
</reference>